<evidence type="ECO:0000256" key="1">
    <source>
        <dbReference type="ARBA" id="ARBA00009042"/>
    </source>
</evidence>
<protein>
    <recommendedName>
        <fullName evidence="4">Fucose-specific lectin</fullName>
    </recommendedName>
</protein>
<comment type="similarity">
    <text evidence="1">Belongs to the fungal fucose-specific lectin family.</text>
</comment>
<proteinExistence type="inferred from homology"/>
<evidence type="ECO:0000313" key="3">
    <source>
        <dbReference type="Proteomes" id="UP000807306"/>
    </source>
</evidence>
<dbReference type="AlphaFoldDB" id="A0A9P6ET62"/>
<evidence type="ECO:0000313" key="2">
    <source>
        <dbReference type="EMBL" id="KAF9534930.1"/>
    </source>
</evidence>
<dbReference type="SUPFAM" id="SSF89372">
    <property type="entry name" value="Fucose-specific lectin"/>
    <property type="match status" value="2"/>
</dbReference>
<name>A0A9P6ET62_9AGAR</name>
<dbReference type="InterPro" id="IPR012475">
    <property type="entry name" value="Fungal_lectin"/>
</dbReference>
<evidence type="ECO:0008006" key="4">
    <source>
        <dbReference type="Google" id="ProtNLM"/>
    </source>
</evidence>
<dbReference type="EMBL" id="MU157825">
    <property type="protein sequence ID" value="KAF9534930.1"/>
    <property type="molecule type" value="Genomic_DNA"/>
</dbReference>
<dbReference type="OrthoDB" id="3048349at2759"/>
<dbReference type="Pfam" id="PF07938">
    <property type="entry name" value="Fungal_lectin"/>
    <property type="match status" value="2"/>
</dbReference>
<gene>
    <name evidence="2" type="ORF">CPB83DRAFT_222362</name>
</gene>
<comment type="caution">
    <text evidence="2">The sequence shown here is derived from an EMBL/GenBank/DDBJ whole genome shotgun (WGS) entry which is preliminary data.</text>
</comment>
<reference evidence="2" key="1">
    <citation type="submission" date="2020-11" db="EMBL/GenBank/DDBJ databases">
        <authorList>
            <consortium name="DOE Joint Genome Institute"/>
            <person name="Ahrendt S."/>
            <person name="Riley R."/>
            <person name="Andreopoulos W."/>
            <person name="Labutti K."/>
            <person name="Pangilinan J."/>
            <person name="Ruiz-Duenas F.J."/>
            <person name="Barrasa J.M."/>
            <person name="Sanchez-Garcia M."/>
            <person name="Camarero S."/>
            <person name="Miyauchi S."/>
            <person name="Serrano A."/>
            <person name="Linde D."/>
            <person name="Babiker R."/>
            <person name="Drula E."/>
            <person name="Ayuso-Fernandez I."/>
            <person name="Pacheco R."/>
            <person name="Padilla G."/>
            <person name="Ferreira P."/>
            <person name="Barriuso J."/>
            <person name="Kellner H."/>
            <person name="Castanera R."/>
            <person name="Alfaro M."/>
            <person name="Ramirez L."/>
            <person name="Pisabarro A.G."/>
            <person name="Kuo A."/>
            <person name="Tritt A."/>
            <person name="Lipzen A."/>
            <person name="He G."/>
            <person name="Yan M."/>
            <person name="Ng V."/>
            <person name="Cullen D."/>
            <person name="Martin F."/>
            <person name="Rosso M.-N."/>
            <person name="Henrissat B."/>
            <person name="Hibbett D."/>
            <person name="Martinez A.T."/>
            <person name="Grigoriev I.V."/>
        </authorList>
    </citation>
    <scope>NUCLEOTIDE SEQUENCE</scope>
    <source>
        <strain evidence="2">CBS 506.95</strain>
    </source>
</reference>
<dbReference type="Proteomes" id="UP000807306">
    <property type="component" value="Unassembled WGS sequence"/>
</dbReference>
<organism evidence="2 3">
    <name type="scientific">Crepidotus variabilis</name>
    <dbReference type="NCBI Taxonomy" id="179855"/>
    <lineage>
        <taxon>Eukaryota</taxon>
        <taxon>Fungi</taxon>
        <taxon>Dikarya</taxon>
        <taxon>Basidiomycota</taxon>
        <taxon>Agaricomycotina</taxon>
        <taxon>Agaricomycetes</taxon>
        <taxon>Agaricomycetidae</taxon>
        <taxon>Agaricales</taxon>
        <taxon>Agaricineae</taxon>
        <taxon>Crepidotaceae</taxon>
        <taxon>Crepidotus</taxon>
    </lineage>
</organism>
<sequence length="474" mass="53142">MSNSQLTEMLPGTAIGATALSTTSLRLYFQDSEGGVREFVHNSSGWFGGSTFNVKFQAKSLSPITVMEWIESSKRRIRIYSLNRGGYLFESSFDEGPSAGWYGNVLAIGNKPIQPASFSRLSAIPWDAPLKVFYQTTENKIQEIGHNNDGWWLGSTMPTAPGKKPLEGTDIAAIGWQQTSIRVYFQGEDYYLWEAAHENGWTYYPTGVSPKVGSPIAAVHWYDAMRRIRIYFVNEANLLEEWAQDNYGGWMKGALTDKKVQIAPYSKISAVYWDSKIRVYIQSQDQTIQEWAIDFGGYWYPASSLNPTPTGSKLIDTAGSTYSVGYLPWILDLKSWRTYDPSTIDGVGILVGYVNGRLVGEDLKTRRSVILQPNAASNSYTWVYTPEGAIFYRLWDHNHRDEYVRHSQLASGKPVTCAGEFRITQIGYIDSMLVMINDASGHYQPKGSQCLGPVAAKLGSLGIDMTQTNWYYNS</sequence>
<accession>A0A9P6ET62</accession>
<dbReference type="Gene3D" id="2.120.10.70">
    <property type="entry name" value="Fucose-specific lectin"/>
    <property type="match status" value="2"/>
</dbReference>
<keyword evidence="3" id="KW-1185">Reference proteome</keyword>